<keyword evidence="1" id="KW-0812">Transmembrane</keyword>
<proteinExistence type="predicted"/>
<evidence type="ECO:0000256" key="1">
    <source>
        <dbReference type="SAM" id="Phobius"/>
    </source>
</evidence>
<organism evidence="2 3">
    <name type="scientific">Thermus brockianus</name>
    <dbReference type="NCBI Taxonomy" id="56956"/>
    <lineage>
        <taxon>Bacteria</taxon>
        <taxon>Thermotogati</taxon>
        <taxon>Deinococcota</taxon>
        <taxon>Deinococci</taxon>
        <taxon>Thermales</taxon>
        <taxon>Thermaceae</taxon>
        <taxon>Thermus</taxon>
    </lineage>
</organism>
<name>A0ABM7XLV2_THEBO</name>
<reference evidence="2 3" key="1">
    <citation type="journal article" date="2022" name="Microbiol. Resour. Announc.">
        <title>Complete Genome Sequences of Thermus Strains Isolated from Senami Hot Spring in Japan.</title>
        <authorList>
            <person name="Miyazaki K."/>
        </authorList>
    </citation>
    <scope>NUCLEOTIDE SEQUENCE [LARGE SCALE GENOMIC DNA]</scope>
    <source>
        <strain evidence="2 3">SNM4-1</strain>
    </source>
</reference>
<protein>
    <recommendedName>
        <fullName evidence="4">SHOCT domain-containing protein</fullName>
    </recommendedName>
</protein>
<evidence type="ECO:0008006" key="4">
    <source>
        <dbReference type="Google" id="ProtNLM"/>
    </source>
</evidence>
<keyword evidence="3" id="KW-1185">Reference proteome</keyword>
<accession>A0ABM7XLV2</accession>
<evidence type="ECO:0000313" key="3">
    <source>
        <dbReference type="Proteomes" id="UP000831120"/>
    </source>
</evidence>
<dbReference type="Proteomes" id="UP000831120">
    <property type="component" value="Chromosome"/>
</dbReference>
<feature type="transmembrane region" description="Helical" evidence="1">
    <location>
        <begin position="12"/>
        <end position="33"/>
    </location>
</feature>
<dbReference type="EMBL" id="AP025593">
    <property type="protein sequence ID" value="BDG17334.1"/>
    <property type="molecule type" value="Genomic_DNA"/>
</dbReference>
<evidence type="ECO:0000313" key="2">
    <source>
        <dbReference type="EMBL" id="BDG17334.1"/>
    </source>
</evidence>
<keyword evidence="1" id="KW-1133">Transmembrane helix</keyword>
<sequence>MGMMGWGSMGFGWFFGLLNMLLVLALLGLLLYLGLRAWERGGGEPRKDAALEALRLRYARGELDEETYRRLRKELEKGGEA</sequence>
<gene>
    <name evidence="2" type="ORF">TbrSNM41_20680</name>
</gene>
<keyword evidence="1" id="KW-0472">Membrane</keyword>